<comment type="similarity">
    <text evidence="1">Belongs to the Gfa family.</text>
</comment>
<evidence type="ECO:0000259" key="6">
    <source>
        <dbReference type="PROSITE" id="PS51891"/>
    </source>
</evidence>
<keyword evidence="2" id="KW-0479">Metal-binding</keyword>
<keyword evidence="3" id="KW-0862">Zinc</keyword>
<dbReference type="GO" id="GO:0046872">
    <property type="term" value="F:metal ion binding"/>
    <property type="evidence" value="ECO:0007669"/>
    <property type="project" value="UniProtKB-KW"/>
</dbReference>
<dbReference type="SUPFAM" id="SSF51316">
    <property type="entry name" value="Mss4-like"/>
    <property type="match status" value="1"/>
</dbReference>
<organism evidence="7 8">
    <name type="scientific">Kwoniella newhampshirensis</name>
    <dbReference type="NCBI Taxonomy" id="1651941"/>
    <lineage>
        <taxon>Eukaryota</taxon>
        <taxon>Fungi</taxon>
        <taxon>Dikarya</taxon>
        <taxon>Basidiomycota</taxon>
        <taxon>Agaricomycotina</taxon>
        <taxon>Tremellomycetes</taxon>
        <taxon>Tremellales</taxon>
        <taxon>Cryptococcaceae</taxon>
        <taxon>Kwoniella</taxon>
    </lineage>
</organism>
<dbReference type="PROSITE" id="PS51891">
    <property type="entry name" value="CENP_V_GFA"/>
    <property type="match status" value="1"/>
</dbReference>
<evidence type="ECO:0000256" key="3">
    <source>
        <dbReference type="ARBA" id="ARBA00022833"/>
    </source>
</evidence>
<gene>
    <name evidence="7" type="ORF">IAR55_000914</name>
</gene>
<dbReference type="EMBL" id="JBCAWK010000002">
    <property type="protein sequence ID" value="KAK8865767.1"/>
    <property type="molecule type" value="Genomic_DNA"/>
</dbReference>
<comment type="caution">
    <text evidence="7">The sequence shown here is derived from an EMBL/GenBank/DDBJ whole genome shotgun (WGS) entry which is preliminary data.</text>
</comment>
<name>A0AAW0Z494_9TREE</name>
<dbReference type="AlphaFoldDB" id="A0AAW0Z494"/>
<sequence length="230" mass="26124">MSSPTPDTARPAAKRVRSDHDHSKASTKASETTRDNGHSDHPDSNESNHEDTEWLKEPPFSMGKSREGWTTRWRESCWCGKTAFVYDEDPLQVKICHCEDCQRLHGAPFQQAAVFHKKNVRLDSTPEYISFLSAHGEVHPISPTPSPLPRKISCRACGSPLMDEGRNMVMAFPPCFEFARGGGEKKIGLPDAFKPQSHIFYERRLFDIKDGLVKWRGHKEESEKMGEEEK</sequence>
<dbReference type="InterPro" id="IPR011057">
    <property type="entry name" value="Mss4-like_sf"/>
</dbReference>
<feature type="region of interest" description="Disordered" evidence="5">
    <location>
        <begin position="1"/>
        <end position="66"/>
    </location>
</feature>
<dbReference type="PANTHER" id="PTHR33337">
    <property type="entry name" value="GFA DOMAIN-CONTAINING PROTEIN"/>
    <property type="match status" value="1"/>
</dbReference>
<feature type="compositionally biased region" description="Basic and acidic residues" evidence="5">
    <location>
        <begin position="31"/>
        <end position="56"/>
    </location>
</feature>
<dbReference type="Gene3D" id="3.90.1590.10">
    <property type="entry name" value="glutathione-dependent formaldehyde- activating enzyme (gfa)"/>
    <property type="match status" value="1"/>
</dbReference>
<dbReference type="GO" id="GO:0016846">
    <property type="term" value="F:carbon-sulfur lyase activity"/>
    <property type="evidence" value="ECO:0007669"/>
    <property type="project" value="InterPro"/>
</dbReference>
<accession>A0AAW0Z494</accession>
<dbReference type="GeneID" id="92178173"/>
<evidence type="ECO:0000313" key="8">
    <source>
        <dbReference type="Proteomes" id="UP001388673"/>
    </source>
</evidence>
<dbReference type="InterPro" id="IPR006913">
    <property type="entry name" value="CENP-V/GFA"/>
</dbReference>
<proteinExistence type="inferred from homology"/>
<dbReference type="RefSeq" id="XP_066805246.1">
    <property type="nucleotide sequence ID" value="XM_066944045.1"/>
</dbReference>
<dbReference type="Proteomes" id="UP001388673">
    <property type="component" value="Unassembled WGS sequence"/>
</dbReference>
<feature type="domain" description="CENP-V/GFA" evidence="6">
    <location>
        <begin position="66"/>
        <end position="202"/>
    </location>
</feature>
<reference evidence="7 8" key="1">
    <citation type="journal article" date="2024" name="bioRxiv">
        <title>Comparative genomics of Cryptococcus and Kwoniella reveals pathogenesis evolution and contrasting karyotype dynamics via intercentromeric recombination or chromosome fusion.</title>
        <authorList>
            <person name="Coelho M.A."/>
            <person name="David-Palma M."/>
            <person name="Shea T."/>
            <person name="Bowers K."/>
            <person name="McGinley-Smith S."/>
            <person name="Mohammad A.W."/>
            <person name="Gnirke A."/>
            <person name="Yurkov A.M."/>
            <person name="Nowrousian M."/>
            <person name="Sun S."/>
            <person name="Cuomo C.A."/>
            <person name="Heitman J."/>
        </authorList>
    </citation>
    <scope>NUCLEOTIDE SEQUENCE [LARGE SCALE GENOMIC DNA]</scope>
    <source>
        <strain evidence="7 8">CBS 13917</strain>
    </source>
</reference>
<evidence type="ECO:0000256" key="5">
    <source>
        <dbReference type="SAM" id="MobiDB-lite"/>
    </source>
</evidence>
<dbReference type="Pfam" id="PF04828">
    <property type="entry name" value="GFA"/>
    <property type="match status" value="1"/>
</dbReference>
<dbReference type="KEGG" id="kne:92178173"/>
<evidence type="ECO:0000256" key="4">
    <source>
        <dbReference type="ARBA" id="ARBA00023239"/>
    </source>
</evidence>
<evidence type="ECO:0000313" key="7">
    <source>
        <dbReference type="EMBL" id="KAK8865767.1"/>
    </source>
</evidence>
<evidence type="ECO:0000256" key="2">
    <source>
        <dbReference type="ARBA" id="ARBA00022723"/>
    </source>
</evidence>
<protein>
    <recommendedName>
        <fullName evidence="6">CENP-V/GFA domain-containing protein</fullName>
    </recommendedName>
</protein>
<evidence type="ECO:0000256" key="1">
    <source>
        <dbReference type="ARBA" id="ARBA00005495"/>
    </source>
</evidence>
<dbReference type="PANTHER" id="PTHR33337:SF40">
    <property type="entry name" value="CENP-V_GFA DOMAIN-CONTAINING PROTEIN-RELATED"/>
    <property type="match status" value="1"/>
</dbReference>
<keyword evidence="8" id="KW-1185">Reference proteome</keyword>
<keyword evidence="4" id="KW-0456">Lyase</keyword>